<dbReference type="AlphaFoldDB" id="A0A1C3W0J0"/>
<sequence length="290" mass="30135">MTPESAVTCLRFLHDGALCLLWGGLGFACFLAGRTLVTPLVRLLETAVSVAVGVVVATSVSALPVQTADITGHWASVYDVSTLHLVAETAVGEALALQVATAIMLLLANLLRAYRTSVLIAGLMLCELALSGHAAEDSGLGGVAHQAVDAVHVLSGCAWLGGLIPFMLILRMAAISELRSVSIKAMRRFSTAGHVAVALVLTSGIVNLWLTVGRLPIHISSPYDQKLCLKILAVGLMTAIAIVNRYAFVPMIRRDGSFARSLLACGCAAELVLGAAALGLVASFGLQDPA</sequence>
<dbReference type="PANTHER" id="PTHR34820:SF4">
    <property type="entry name" value="INNER MEMBRANE PROTEIN YEBZ"/>
    <property type="match status" value="1"/>
</dbReference>
<evidence type="ECO:0000259" key="7">
    <source>
        <dbReference type="Pfam" id="PF05425"/>
    </source>
</evidence>
<dbReference type="InterPro" id="IPR047689">
    <property type="entry name" value="CopD"/>
</dbReference>
<evidence type="ECO:0000256" key="5">
    <source>
        <dbReference type="ARBA" id="ARBA00023136"/>
    </source>
</evidence>
<feature type="transmembrane region" description="Helical" evidence="6">
    <location>
        <begin position="12"/>
        <end position="31"/>
    </location>
</feature>
<dbReference type="GO" id="GO:0005886">
    <property type="term" value="C:plasma membrane"/>
    <property type="evidence" value="ECO:0007669"/>
    <property type="project" value="UniProtKB-SubCell"/>
</dbReference>
<dbReference type="EMBL" id="FMAF01000007">
    <property type="protein sequence ID" value="SCB33532.1"/>
    <property type="molecule type" value="Genomic_DNA"/>
</dbReference>
<accession>A0A1C3W0J0</accession>
<proteinExistence type="predicted"/>
<evidence type="ECO:0000256" key="6">
    <source>
        <dbReference type="SAM" id="Phobius"/>
    </source>
</evidence>
<evidence type="ECO:0000256" key="1">
    <source>
        <dbReference type="ARBA" id="ARBA00004651"/>
    </source>
</evidence>
<dbReference type="Proteomes" id="UP000199205">
    <property type="component" value="Unassembled WGS sequence"/>
</dbReference>
<feature type="transmembrane region" description="Helical" evidence="6">
    <location>
        <begin position="85"/>
        <end position="111"/>
    </location>
</feature>
<feature type="transmembrane region" description="Helical" evidence="6">
    <location>
        <begin position="150"/>
        <end position="170"/>
    </location>
</feature>
<dbReference type="InterPro" id="IPR032694">
    <property type="entry name" value="CopC/D"/>
</dbReference>
<reference evidence="8 9" key="1">
    <citation type="submission" date="2016-08" db="EMBL/GenBank/DDBJ databases">
        <authorList>
            <person name="Seilhamer J.J."/>
        </authorList>
    </citation>
    <scope>NUCLEOTIDE SEQUENCE [LARGE SCALE GENOMIC DNA]</scope>
    <source>
        <strain evidence="8 9">P1-7</strain>
    </source>
</reference>
<dbReference type="GO" id="GO:0006825">
    <property type="term" value="P:copper ion transport"/>
    <property type="evidence" value="ECO:0007669"/>
    <property type="project" value="InterPro"/>
</dbReference>
<feature type="transmembrane region" description="Helical" evidence="6">
    <location>
        <begin position="43"/>
        <end position="65"/>
    </location>
</feature>
<dbReference type="InterPro" id="IPR008457">
    <property type="entry name" value="Cu-R_CopD_dom"/>
</dbReference>
<protein>
    <submittedName>
        <fullName evidence="8">Putative copper resistance protein D</fullName>
    </submittedName>
</protein>
<dbReference type="Pfam" id="PF05425">
    <property type="entry name" value="CopD"/>
    <property type="match status" value="1"/>
</dbReference>
<feature type="transmembrane region" description="Helical" evidence="6">
    <location>
        <begin position="118"/>
        <end position="135"/>
    </location>
</feature>
<feature type="domain" description="Copper resistance protein D" evidence="7">
    <location>
        <begin position="184"/>
        <end position="283"/>
    </location>
</feature>
<keyword evidence="2" id="KW-1003">Cell membrane</keyword>
<gene>
    <name evidence="8" type="ORF">GA0061101_107247</name>
</gene>
<dbReference type="PANTHER" id="PTHR34820">
    <property type="entry name" value="INNER MEMBRANE PROTEIN YEBZ"/>
    <property type="match status" value="1"/>
</dbReference>
<keyword evidence="4 6" id="KW-1133">Transmembrane helix</keyword>
<comment type="subcellular location">
    <subcellularLocation>
        <location evidence="1">Cell membrane</location>
        <topology evidence="1">Multi-pass membrane protein</topology>
    </subcellularLocation>
</comment>
<evidence type="ECO:0000256" key="2">
    <source>
        <dbReference type="ARBA" id="ARBA00022475"/>
    </source>
</evidence>
<keyword evidence="5 6" id="KW-0472">Membrane</keyword>
<evidence type="ECO:0000256" key="4">
    <source>
        <dbReference type="ARBA" id="ARBA00022989"/>
    </source>
</evidence>
<organism evidence="8 9">
    <name type="scientific">Rhizobium lusitanum</name>
    <dbReference type="NCBI Taxonomy" id="293958"/>
    <lineage>
        <taxon>Bacteria</taxon>
        <taxon>Pseudomonadati</taxon>
        <taxon>Pseudomonadota</taxon>
        <taxon>Alphaproteobacteria</taxon>
        <taxon>Hyphomicrobiales</taxon>
        <taxon>Rhizobiaceae</taxon>
        <taxon>Rhizobium/Agrobacterium group</taxon>
        <taxon>Rhizobium</taxon>
    </lineage>
</organism>
<evidence type="ECO:0000313" key="8">
    <source>
        <dbReference type="EMBL" id="SCB33532.1"/>
    </source>
</evidence>
<evidence type="ECO:0000256" key="3">
    <source>
        <dbReference type="ARBA" id="ARBA00022692"/>
    </source>
</evidence>
<dbReference type="OrthoDB" id="7032707at2"/>
<name>A0A1C3W0J0_9HYPH</name>
<feature type="transmembrane region" description="Helical" evidence="6">
    <location>
        <begin position="231"/>
        <end position="249"/>
    </location>
</feature>
<feature type="transmembrane region" description="Helical" evidence="6">
    <location>
        <begin position="261"/>
        <end position="286"/>
    </location>
</feature>
<dbReference type="NCBIfam" id="NF033808">
    <property type="entry name" value="copper_CopD"/>
    <property type="match status" value="1"/>
</dbReference>
<feature type="transmembrane region" description="Helical" evidence="6">
    <location>
        <begin position="191"/>
        <end position="211"/>
    </location>
</feature>
<evidence type="ECO:0000313" key="9">
    <source>
        <dbReference type="Proteomes" id="UP000199205"/>
    </source>
</evidence>
<keyword evidence="3 6" id="KW-0812">Transmembrane</keyword>